<dbReference type="EMBL" id="PVNS01000006">
    <property type="protein sequence ID" value="PRO65882.1"/>
    <property type="molecule type" value="Genomic_DNA"/>
</dbReference>
<comment type="similarity">
    <text evidence="1">Belongs to the SIMIBI class G3E GTPase family. ArgK/MeaB subfamily.</text>
</comment>
<dbReference type="OrthoDB" id="9778292at2"/>
<dbReference type="GO" id="GO:0003924">
    <property type="term" value="F:GTPase activity"/>
    <property type="evidence" value="ECO:0007669"/>
    <property type="project" value="InterPro"/>
</dbReference>
<dbReference type="PANTHER" id="PTHR43087:SF1">
    <property type="entry name" value="LAO_AO TRANSPORT SYSTEM ATPASE"/>
    <property type="match status" value="1"/>
</dbReference>
<dbReference type="InterPro" id="IPR027417">
    <property type="entry name" value="P-loop_NTPase"/>
</dbReference>
<comment type="caution">
    <text evidence="6">The sequence shown here is derived from an EMBL/GenBank/DDBJ whole genome shotgun (WGS) entry which is preliminary data.</text>
</comment>
<keyword evidence="5" id="KW-0143">Chaperone</keyword>
<dbReference type="Gene3D" id="3.40.50.300">
    <property type="entry name" value="P-loop containing nucleotide triphosphate hydrolases"/>
    <property type="match status" value="1"/>
</dbReference>
<evidence type="ECO:0000313" key="7">
    <source>
        <dbReference type="Proteomes" id="UP000243650"/>
    </source>
</evidence>
<keyword evidence="4" id="KW-0342">GTP-binding</keyword>
<protein>
    <submittedName>
        <fullName evidence="6">Methylmalonyl Co-A mutase-associated GTPase MeaB</fullName>
    </submittedName>
</protein>
<dbReference type="GO" id="GO:0005525">
    <property type="term" value="F:GTP binding"/>
    <property type="evidence" value="ECO:0007669"/>
    <property type="project" value="UniProtKB-KW"/>
</dbReference>
<accession>A0A2P6MHW1</accession>
<gene>
    <name evidence="6" type="ORF">C6I21_07510</name>
</gene>
<evidence type="ECO:0000256" key="1">
    <source>
        <dbReference type="ARBA" id="ARBA00009625"/>
    </source>
</evidence>
<proteinExistence type="inferred from homology"/>
<dbReference type="InterPro" id="IPR005129">
    <property type="entry name" value="GTPase_ArgK"/>
</dbReference>
<dbReference type="SUPFAM" id="SSF52540">
    <property type="entry name" value="P-loop containing nucleoside triphosphate hydrolases"/>
    <property type="match status" value="1"/>
</dbReference>
<dbReference type="InterPro" id="IPR052040">
    <property type="entry name" value="GTPase/Isobutyryl-CoA_mutase"/>
</dbReference>
<dbReference type="PANTHER" id="PTHR43087">
    <property type="entry name" value="LYSINE/ARGININE/ORNITHINE TRANSPORT SYSTEM KINASE"/>
    <property type="match status" value="1"/>
</dbReference>
<dbReference type="Pfam" id="PF03308">
    <property type="entry name" value="MeaB"/>
    <property type="match status" value="1"/>
</dbReference>
<organism evidence="6 7">
    <name type="scientific">Alkalicoccus urumqiensis</name>
    <name type="common">Bacillus urumqiensis</name>
    <dbReference type="NCBI Taxonomy" id="1548213"/>
    <lineage>
        <taxon>Bacteria</taxon>
        <taxon>Bacillati</taxon>
        <taxon>Bacillota</taxon>
        <taxon>Bacilli</taxon>
        <taxon>Bacillales</taxon>
        <taxon>Bacillaceae</taxon>
        <taxon>Alkalicoccus</taxon>
    </lineage>
</organism>
<reference evidence="6 7" key="1">
    <citation type="submission" date="2018-03" db="EMBL/GenBank/DDBJ databases">
        <title>Bacillus urumqiensis sp. nov., a moderately haloalkaliphilic bacterium isolated from a salt lake.</title>
        <authorList>
            <person name="Zhao B."/>
            <person name="Liao Z."/>
        </authorList>
    </citation>
    <scope>NUCLEOTIDE SEQUENCE [LARGE SCALE GENOMIC DNA]</scope>
    <source>
        <strain evidence="6 7">BZ-SZ-XJ18</strain>
    </source>
</reference>
<sequence>MLGRAISLVENDEEGTRELMKAVHPHTGRAQIIGITGSPGAGKSSLVSRLIHEFRQDGKTTAVCAVDPTSPFSGGALLGDRIRMQDHDSDPGVFIRSSGTRGSLGGLSESCQDIVRLMDAAGFDRILIETVGVGQAELDIMKTADTVVLVLYPSGGDIIQAFKAGIMEIADLFVINKADLPGVGKLRSELEDLLHISSSPEWRRIVETSVPENRGMKELMEAVDAHQLMLRETGALDERRSRQHEGEVRRRLYEQFRREAEPFVTETAARESDPYTAAHAALTAWLESKGGRL</sequence>
<dbReference type="AlphaFoldDB" id="A0A2P6MHW1"/>
<keyword evidence="7" id="KW-1185">Reference proteome</keyword>
<evidence type="ECO:0000256" key="2">
    <source>
        <dbReference type="ARBA" id="ARBA00022741"/>
    </source>
</evidence>
<evidence type="ECO:0000256" key="4">
    <source>
        <dbReference type="ARBA" id="ARBA00023134"/>
    </source>
</evidence>
<evidence type="ECO:0000313" key="6">
    <source>
        <dbReference type="EMBL" id="PRO65882.1"/>
    </source>
</evidence>
<name>A0A2P6MHW1_ALKUR</name>
<keyword evidence="3" id="KW-0378">Hydrolase</keyword>
<evidence type="ECO:0000256" key="3">
    <source>
        <dbReference type="ARBA" id="ARBA00022801"/>
    </source>
</evidence>
<dbReference type="NCBIfam" id="TIGR00750">
    <property type="entry name" value="lao"/>
    <property type="match status" value="1"/>
</dbReference>
<dbReference type="CDD" id="cd03114">
    <property type="entry name" value="MMAA-like"/>
    <property type="match status" value="1"/>
</dbReference>
<evidence type="ECO:0000256" key="5">
    <source>
        <dbReference type="ARBA" id="ARBA00023186"/>
    </source>
</evidence>
<dbReference type="Proteomes" id="UP000243650">
    <property type="component" value="Unassembled WGS sequence"/>
</dbReference>
<keyword evidence="2" id="KW-0547">Nucleotide-binding</keyword>